<dbReference type="AlphaFoldDB" id="A0A0V1IFA3"/>
<dbReference type="EMBL" id="JYDS01000206">
    <property type="protein sequence ID" value="KRZ21430.1"/>
    <property type="molecule type" value="Genomic_DNA"/>
</dbReference>
<protein>
    <submittedName>
        <fullName evidence="2">Uncharacterized protein</fullName>
    </submittedName>
</protein>
<feature type="non-terminal residue" evidence="2">
    <location>
        <position position="1"/>
    </location>
</feature>
<feature type="transmembrane region" description="Helical" evidence="1">
    <location>
        <begin position="50"/>
        <end position="74"/>
    </location>
</feature>
<keyword evidence="1" id="KW-0472">Membrane</keyword>
<keyword evidence="3" id="KW-1185">Reference proteome</keyword>
<evidence type="ECO:0000313" key="2">
    <source>
        <dbReference type="EMBL" id="KRZ21430.1"/>
    </source>
</evidence>
<comment type="caution">
    <text evidence="2">The sequence shown here is derived from an EMBL/GenBank/DDBJ whole genome shotgun (WGS) entry which is preliminary data.</text>
</comment>
<gene>
    <name evidence="2" type="ORF">T4B_4939</name>
</gene>
<keyword evidence="1" id="KW-1133">Transmembrane helix</keyword>
<accession>A0A0V1IFA3</accession>
<evidence type="ECO:0000256" key="1">
    <source>
        <dbReference type="SAM" id="Phobius"/>
    </source>
</evidence>
<organism evidence="2 3">
    <name type="scientific">Trichinella pseudospiralis</name>
    <name type="common">Parasitic roundworm</name>
    <dbReference type="NCBI Taxonomy" id="6337"/>
    <lineage>
        <taxon>Eukaryota</taxon>
        <taxon>Metazoa</taxon>
        <taxon>Ecdysozoa</taxon>
        <taxon>Nematoda</taxon>
        <taxon>Enoplea</taxon>
        <taxon>Dorylaimia</taxon>
        <taxon>Trichinellida</taxon>
        <taxon>Trichinellidae</taxon>
        <taxon>Trichinella</taxon>
    </lineage>
</organism>
<name>A0A0V1IFA3_TRIPS</name>
<reference evidence="2 3" key="1">
    <citation type="submission" date="2015-01" db="EMBL/GenBank/DDBJ databases">
        <title>Evolution of Trichinella species and genotypes.</title>
        <authorList>
            <person name="Korhonen P.K."/>
            <person name="Edoardo P."/>
            <person name="Giuseppe L.R."/>
            <person name="Gasser R.B."/>
        </authorList>
    </citation>
    <scope>NUCLEOTIDE SEQUENCE [LARGE SCALE GENOMIC DNA]</scope>
    <source>
        <strain evidence="2">ISS588</strain>
    </source>
</reference>
<dbReference type="Proteomes" id="UP000054805">
    <property type="component" value="Unassembled WGS sequence"/>
</dbReference>
<sequence>LKAVYWLQMAECAVHAKVIFRNSNSGFVLELYKAKNGTGNLNYVAVNKSAFGFFISIVIIGVALLNLVVLLYFLRTTLFKYCKKFYQHLFKSSPQDEEEKLLEFVDETFLI</sequence>
<proteinExistence type="predicted"/>
<evidence type="ECO:0000313" key="3">
    <source>
        <dbReference type="Proteomes" id="UP000054805"/>
    </source>
</evidence>
<keyword evidence="1" id="KW-0812">Transmembrane</keyword>